<dbReference type="Pfam" id="PF00248">
    <property type="entry name" value="Aldo_ket_red"/>
    <property type="match status" value="1"/>
</dbReference>
<evidence type="ECO:0000259" key="1">
    <source>
        <dbReference type="Pfam" id="PF00248"/>
    </source>
</evidence>
<dbReference type="Gene3D" id="3.20.20.100">
    <property type="entry name" value="NADP-dependent oxidoreductase domain"/>
    <property type="match status" value="1"/>
</dbReference>
<feature type="domain" description="NADP-dependent oxidoreductase" evidence="1">
    <location>
        <begin position="27"/>
        <end position="326"/>
    </location>
</feature>
<dbReference type="EMBL" id="JANCPR020000013">
    <property type="protein sequence ID" value="MDJ1133345.1"/>
    <property type="molecule type" value="Genomic_DNA"/>
</dbReference>
<dbReference type="RefSeq" id="WP_274043838.1">
    <property type="nucleotide sequence ID" value="NZ_JANCPR020000013.1"/>
</dbReference>
<organism evidence="2 3">
    <name type="scientific">Streptomyces iconiensis</name>
    <dbReference type="NCBI Taxonomy" id="1384038"/>
    <lineage>
        <taxon>Bacteria</taxon>
        <taxon>Bacillati</taxon>
        <taxon>Actinomycetota</taxon>
        <taxon>Actinomycetes</taxon>
        <taxon>Kitasatosporales</taxon>
        <taxon>Streptomycetaceae</taxon>
        <taxon>Streptomyces</taxon>
    </lineage>
</organism>
<dbReference type="Proteomes" id="UP001214441">
    <property type="component" value="Unassembled WGS sequence"/>
</dbReference>
<dbReference type="InterPro" id="IPR023210">
    <property type="entry name" value="NADP_OxRdtase_dom"/>
</dbReference>
<sequence length="365" mass="40524">MNRKAKAGKMDYVALGRSGLKVSRFALGTLTAGNDPQFAQMAGLDADAYRRLFDIAFDHGVNLVDTANMYSFGQAEEITAQALAGRRDDIVLTSKVRMPLGDGPNDGGASRHHILREVENSLRRLRTDHLDLLYTHQWDGLTPVEETLAALDTLVRDGKVRYLGTSNYSAWQLSKTVHTARSLGLTEPVVQQMYYTPEAREIEYEILPAARDLGIGTFVWSPLGEGLLSGKVRRGQETPATTRQGTDWPEPHVTDWERAYSVIETLDGIAQRHGVSVPRVVLAWLLRRPGVTGIVLGARSEDHLRDNLAAGELRLTDQEHETITTVSQLPAYYPWWHRALNASDRPDPAEEPYLAEFAAAARRGS</sequence>
<reference evidence="2 3" key="1">
    <citation type="submission" date="2023-05" db="EMBL/GenBank/DDBJ databases">
        <title>Streptantibioticus silvisoli sp. nov., acidotolerant actinomycetes 1 from pine litter.</title>
        <authorList>
            <person name="Swiecimska M."/>
            <person name="Golinska P."/>
            <person name="Sangal V."/>
            <person name="Wachnowicz B."/>
            <person name="Goodfellow M."/>
        </authorList>
    </citation>
    <scope>NUCLEOTIDE SEQUENCE [LARGE SCALE GENOMIC DNA]</scope>
    <source>
        <strain evidence="2 3">DSM 42109</strain>
    </source>
</reference>
<dbReference type="PANTHER" id="PTHR43364">
    <property type="entry name" value="NADH-SPECIFIC METHYLGLYOXAL REDUCTASE-RELATED"/>
    <property type="match status" value="1"/>
</dbReference>
<name>A0ABT6ZWB0_9ACTN</name>
<proteinExistence type="predicted"/>
<dbReference type="InterPro" id="IPR036812">
    <property type="entry name" value="NAD(P)_OxRdtase_dom_sf"/>
</dbReference>
<accession>A0ABT6ZWB0</accession>
<evidence type="ECO:0000313" key="2">
    <source>
        <dbReference type="EMBL" id="MDJ1133345.1"/>
    </source>
</evidence>
<gene>
    <name evidence="2" type="ORF">NMN56_015510</name>
</gene>
<dbReference type="InterPro" id="IPR050523">
    <property type="entry name" value="AKR_Detox_Biosynth"/>
</dbReference>
<protein>
    <submittedName>
        <fullName evidence="2">Aldo/keto reductase</fullName>
    </submittedName>
</protein>
<dbReference type="SUPFAM" id="SSF51430">
    <property type="entry name" value="NAD(P)-linked oxidoreductase"/>
    <property type="match status" value="1"/>
</dbReference>
<evidence type="ECO:0000313" key="3">
    <source>
        <dbReference type="Proteomes" id="UP001214441"/>
    </source>
</evidence>
<comment type="caution">
    <text evidence="2">The sequence shown here is derived from an EMBL/GenBank/DDBJ whole genome shotgun (WGS) entry which is preliminary data.</text>
</comment>
<dbReference type="CDD" id="cd19091">
    <property type="entry name" value="AKR_PsAKR"/>
    <property type="match status" value="1"/>
</dbReference>
<dbReference type="PANTHER" id="PTHR43364:SF18">
    <property type="entry name" value="OXIDOREDUCTASE"/>
    <property type="match status" value="1"/>
</dbReference>
<keyword evidence="3" id="KW-1185">Reference proteome</keyword>